<comment type="caution">
    <text evidence="6">The sequence shown here is derived from an EMBL/GenBank/DDBJ whole genome shotgun (WGS) entry which is preliminary data.</text>
</comment>
<evidence type="ECO:0000256" key="1">
    <source>
        <dbReference type="ARBA" id="ARBA00023015"/>
    </source>
</evidence>
<keyword evidence="2 4" id="KW-0238">DNA-binding</keyword>
<evidence type="ECO:0000256" key="3">
    <source>
        <dbReference type="ARBA" id="ARBA00023163"/>
    </source>
</evidence>
<dbReference type="Pfam" id="PF00440">
    <property type="entry name" value="TetR_N"/>
    <property type="match status" value="1"/>
</dbReference>
<dbReference type="InterPro" id="IPR009057">
    <property type="entry name" value="Homeodomain-like_sf"/>
</dbReference>
<dbReference type="SUPFAM" id="SSF46689">
    <property type="entry name" value="Homeodomain-like"/>
    <property type="match status" value="1"/>
</dbReference>
<evidence type="ECO:0000259" key="5">
    <source>
        <dbReference type="PROSITE" id="PS50977"/>
    </source>
</evidence>
<evidence type="ECO:0000313" key="6">
    <source>
        <dbReference type="EMBL" id="MDQ0381356.1"/>
    </source>
</evidence>
<sequence>MSGRLSRSGSGPGQRDILEAAAVAFTRAGYEATTIDDIADELGATKGRVYHYYRAKADIFLDVVLTGMEEMIAGVQPIASSTDISGADRLWRMVHHHAGLMMTRNSFQRVAVQAVEMHRLREHSTQKAALQKVITLRDEYEQLFADVIDEGKREGLFRDVDPRLATKPALGALNWISIWYDPDRGDYATVQRVAAEYADFIVNGLRRSRT</sequence>
<evidence type="ECO:0000256" key="4">
    <source>
        <dbReference type="PROSITE-ProRule" id="PRU00335"/>
    </source>
</evidence>
<reference evidence="6 7" key="1">
    <citation type="submission" date="2023-07" db="EMBL/GenBank/DDBJ databases">
        <title>Sequencing the genomes of 1000 actinobacteria strains.</title>
        <authorList>
            <person name="Klenk H.-P."/>
        </authorList>
    </citation>
    <scope>NUCLEOTIDE SEQUENCE [LARGE SCALE GENOMIC DNA]</scope>
    <source>
        <strain evidence="6 7">DSM 45805</strain>
    </source>
</reference>
<name>A0ABU0F1F7_9PSEU</name>
<dbReference type="EMBL" id="JAUSUT010000001">
    <property type="protein sequence ID" value="MDQ0381356.1"/>
    <property type="molecule type" value="Genomic_DNA"/>
</dbReference>
<organism evidence="6 7">
    <name type="scientific">Amycolatopsis thermophila</name>
    <dbReference type="NCBI Taxonomy" id="206084"/>
    <lineage>
        <taxon>Bacteria</taxon>
        <taxon>Bacillati</taxon>
        <taxon>Actinomycetota</taxon>
        <taxon>Actinomycetes</taxon>
        <taxon>Pseudonocardiales</taxon>
        <taxon>Pseudonocardiaceae</taxon>
        <taxon>Amycolatopsis</taxon>
    </lineage>
</organism>
<keyword evidence="7" id="KW-1185">Reference proteome</keyword>
<keyword evidence="3" id="KW-0804">Transcription</keyword>
<feature type="DNA-binding region" description="H-T-H motif" evidence="4">
    <location>
        <begin position="34"/>
        <end position="53"/>
    </location>
</feature>
<dbReference type="RefSeq" id="WP_306995971.1">
    <property type="nucleotide sequence ID" value="NZ_JAUSUT010000001.1"/>
</dbReference>
<dbReference type="InterPro" id="IPR041490">
    <property type="entry name" value="KstR2_TetR_C"/>
</dbReference>
<protein>
    <submittedName>
        <fullName evidence="6">AcrR family transcriptional regulator</fullName>
    </submittedName>
</protein>
<proteinExistence type="predicted"/>
<dbReference type="InterPro" id="IPR050109">
    <property type="entry name" value="HTH-type_TetR-like_transc_reg"/>
</dbReference>
<gene>
    <name evidence="6" type="ORF">FB470_005350</name>
</gene>
<feature type="domain" description="HTH tetR-type" evidence="5">
    <location>
        <begin position="11"/>
        <end position="71"/>
    </location>
</feature>
<dbReference type="Gene3D" id="1.10.10.60">
    <property type="entry name" value="Homeodomain-like"/>
    <property type="match status" value="1"/>
</dbReference>
<dbReference type="Gene3D" id="1.10.357.10">
    <property type="entry name" value="Tetracycline Repressor, domain 2"/>
    <property type="match status" value="1"/>
</dbReference>
<dbReference type="InterPro" id="IPR001647">
    <property type="entry name" value="HTH_TetR"/>
</dbReference>
<dbReference type="Pfam" id="PF17932">
    <property type="entry name" value="TetR_C_24"/>
    <property type="match status" value="1"/>
</dbReference>
<keyword evidence="1" id="KW-0805">Transcription regulation</keyword>
<evidence type="ECO:0000313" key="7">
    <source>
        <dbReference type="Proteomes" id="UP001229651"/>
    </source>
</evidence>
<dbReference type="PRINTS" id="PR00455">
    <property type="entry name" value="HTHTETR"/>
</dbReference>
<dbReference type="PANTHER" id="PTHR30055">
    <property type="entry name" value="HTH-TYPE TRANSCRIPTIONAL REGULATOR RUTR"/>
    <property type="match status" value="1"/>
</dbReference>
<accession>A0ABU0F1F7</accession>
<dbReference type="InterPro" id="IPR036271">
    <property type="entry name" value="Tet_transcr_reg_TetR-rel_C_sf"/>
</dbReference>
<evidence type="ECO:0000256" key="2">
    <source>
        <dbReference type="ARBA" id="ARBA00023125"/>
    </source>
</evidence>
<dbReference type="PANTHER" id="PTHR30055:SF234">
    <property type="entry name" value="HTH-TYPE TRANSCRIPTIONAL REGULATOR BETI"/>
    <property type="match status" value="1"/>
</dbReference>
<dbReference type="PROSITE" id="PS50977">
    <property type="entry name" value="HTH_TETR_2"/>
    <property type="match status" value="1"/>
</dbReference>
<dbReference type="Proteomes" id="UP001229651">
    <property type="component" value="Unassembled WGS sequence"/>
</dbReference>
<dbReference type="SUPFAM" id="SSF48498">
    <property type="entry name" value="Tetracyclin repressor-like, C-terminal domain"/>
    <property type="match status" value="1"/>
</dbReference>